<dbReference type="AlphaFoldDB" id="A0AAD1UJH4"/>
<dbReference type="Proteomes" id="UP001295684">
    <property type="component" value="Unassembled WGS sequence"/>
</dbReference>
<gene>
    <name evidence="3" type="ORF">ECRASSUSDP1_LOCUS9155</name>
</gene>
<dbReference type="PROSITE" id="PS00888">
    <property type="entry name" value="CNMP_BINDING_1"/>
    <property type="match status" value="1"/>
</dbReference>
<dbReference type="PANTHER" id="PTHR23011:SF28">
    <property type="entry name" value="CYCLIC NUCLEOTIDE-BINDING DOMAIN CONTAINING PROTEIN"/>
    <property type="match status" value="1"/>
</dbReference>
<dbReference type="InterPro" id="IPR014710">
    <property type="entry name" value="RmlC-like_jellyroll"/>
</dbReference>
<feature type="domain" description="Cyclic nucleotide-binding" evidence="2">
    <location>
        <begin position="286"/>
        <end position="347"/>
    </location>
</feature>
<feature type="domain" description="Cyclic nucleotide-binding" evidence="2">
    <location>
        <begin position="350"/>
        <end position="399"/>
    </location>
</feature>
<dbReference type="CDD" id="cd00038">
    <property type="entry name" value="CAP_ED"/>
    <property type="match status" value="1"/>
</dbReference>
<dbReference type="PANTHER" id="PTHR23011">
    <property type="entry name" value="CYCLIC NUCLEOTIDE-BINDING DOMAIN CONTAINING PROTEIN"/>
    <property type="match status" value="1"/>
</dbReference>
<feature type="region of interest" description="Disordered" evidence="1">
    <location>
        <begin position="889"/>
        <end position="930"/>
    </location>
</feature>
<protein>
    <recommendedName>
        <fullName evidence="2">Cyclic nucleotide-binding domain-containing protein</fullName>
    </recommendedName>
</protein>
<dbReference type="InterPro" id="IPR018490">
    <property type="entry name" value="cNMP-bd_dom_sf"/>
</dbReference>
<dbReference type="EMBL" id="CAMPGE010008989">
    <property type="protein sequence ID" value="CAI2367867.1"/>
    <property type="molecule type" value="Genomic_DNA"/>
</dbReference>
<evidence type="ECO:0000313" key="3">
    <source>
        <dbReference type="EMBL" id="CAI2367867.1"/>
    </source>
</evidence>
<dbReference type="Gene3D" id="2.60.120.10">
    <property type="entry name" value="Jelly Rolls"/>
    <property type="match status" value="2"/>
</dbReference>
<evidence type="ECO:0000259" key="2">
    <source>
        <dbReference type="PROSITE" id="PS50042"/>
    </source>
</evidence>
<sequence>MENRKIKIGDEWGEKRKVENLEDELSPFSLRRWERRKKRIIEPLGAVYQGNISETALHLHSRRGKFEQLFCKIGIQECMFRKTKRSEKERSVTFPDVRRILRKNGPDRKYSHIQDLAYYFRNQPYFVQYEEENGVDNLHLLFRAMKFQTVDKDKFVIKYGEIGTKFYIILRGSVSVRIPSRLTMDFSFRSLLEMIVENKEWIIDNERFIGILMVIQRLIPEIVETSYKIKLNYKLTKKILKGERVDSFKRYGNRFPGFQDLQYDDPYYEAPEEDSKEMSFDLMHKVATLSVGFAFGELALMNNSPRAATIQTEEDCQFAIINKIDFKVIMDRIFKKRYADTVSFLSEFSFLDYLTRKTKERLCHHLILEKCGVEQKILTEGEPLEYIYLIKKGEFEVTKSVFINPELAQDNPQKLKYLKLYTRKQVDFLRKLKDSGLKYLVTKENIPVEKIKEGDNYQKKTIKISKIGDLECFGLIEAVLSCPYSVTSIKCMAKDSEVYKIKREEFFIKVQACSEILIDTVKQRMILLSKRFLKVYETLNQIDNNLPETIVCDYNPPPTKACPWQRAPAPSRRPIVEDIVEEKEKPKVSFDYHSITRIDKQNKSHNLKAATSPQNMDLNTEMNDNIENENFGLSPMIARKKNYLKVQSFYAKERSKSMSVAPSPRDLPLDQIQKKDVIICDKDIHKFQKVNSKARISTFRKQNKPSKTVDEKPLPDVSSNSESLSSHKSKKQKLSFIKIISEKKCTAENILPKKEERSNNTQILKSNLFKPQKMIHYKVLSPKSIALEGDLKPKFSRSNKSQLKFLKINQGIDLISFLPKISSKSTRNYSDSIKKSCETDRGPKASPKICLSPKSERRKIFLTREDYMTTKKLSTPFKRSRLQRPLIYSHKKPAQHPSPSNSTGIASVKVEVKESKTSKEKASLAQKSRTQKYLMRIQSLNNY</sequence>
<comment type="caution">
    <text evidence="3">The sequence shown here is derived from an EMBL/GenBank/DDBJ whole genome shotgun (WGS) entry which is preliminary data.</text>
</comment>
<dbReference type="PROSITE" id="PS50042">
    <property type="entry name" value="CNMP_BINDING_3"/>
    <property type="match status" value="3"/>
</dbReference>
<feature type="region of interest" description="Disordered" evidence="1">
    <location>
        <begin position="695"/>
        <end position="726"/>
    </location>
</feature>
<feature type="compositionally biased region" description="Basic and acidic residues" evidence="1">
    <location>
        <begin position="910"/>
        <end position="922"/>
    </location>
</feature>
<feature type="domain" description="Cyclic nucleotide-binding" evidence="2">
    <location>
        <begin position="141"/>
        <end position="176"/>
    </location>
</feature>
<proteinExistence type="predicted"/>
<reference evidence="3" key="1">
    <citation type="submission" date="2023-07" db="EMBL/GenBank/DDBJ databases">
        <authorList>
            <consortium name="AG Swart"/>
            <person name="Singh M."/>
            <person name="Singh A."/>
            <person name="Seah K."/>
            <person name="Emmerich C."/>
        </authorList>
    </citation>
    <scope>NUCLEOTIDE SEQUENCE</scope>
    <source>
        <strain evidence="3">DP1</strain>
    </source>
</reference>
<keyword evidence="4" id="KW-1185">Reference proteome</keyword>
<evidence type="ECO:0000256" key="1">
    <source>
        <dbReference type="SAM" id="MobiDB-lite"/>
    </source>
</evidence>
<dbReference type="InterPro" id="IPR000595">
    <property type="entry name" value="cNMP-bd_dom"/>
</dbReference>
<dbReference type="PROSITE" id="PS00889">
    <property type="entry name" value="CNMP_BINDING_2"/>
    <property type="match status" value="1"/>
</dbReference>
<dbReference type="SUPFAM" id="SSF51206">
    <property type="entry name" value="cAMP-binding domain-like"/>
    <property type="match status" value="2"/>
</dbReference>
<evidence type="ECO:0000313" key="4">
    <source>
        <dbReference type="Proteomes" id="UP001295684"/>
    </source>
</evidence>
<accession>A0AAD1UJH4</accession>
<dbReference type="InterPro" id="IPR018488">
    <property type="entry name" value="cNMP-bd_CS"/>
</dbReference>
<organism evidence="3 4">
    <name type="scientific">Euplotes crassus</name>
    <dbReference type="NCBI Taxonomy" id="5936"/>
    <lineage>
        <taxon>Eukaryota</taxon>
        <taxon>Sar</taxon>
        <taxon>Alveolata</taxon>
        <taxon>Ciliophora</taxon>
        <taxon>Intramacronucleata</taxon>
        <taxon>Spirotrichea</taxon>
        <taxon>Hypotrichia</taxon>
        <taxon>Euplotida</taxon>
        <taxon>Euplotidae</taxon>
        <taxon>Moneuplotes</taxon>
    </lineage>
</organism>
<name>A0AAD1UJH4_EUPCR</name>